<feature type="region of interest" description="Disordered" evidence="2">
    <location>
        <begin position="128"/>
        <end position="158"/>
    </location>
</feature>
<dbReference type="GO" id="GO:1990758">
    <property type="term" value="P:mitotic sister chromatid biorientation"/>
    <property type="evidence" value="ECO:0007669"/>
    <property type="project" value="TreeGrafter"/>
</dbReference>
<comment type="caution">
    <text evidence="4">The sequence shown here is derived from an EMBL/GenBank/DDBJ whole genome shotgun (WGS) entry which is preliminary data.</text>
</comment>
<feature type="region of interest" description="Disordered" evidence="2">
    <location>
        <begin position="709"/>
        <end position="817"/>
    </location>
</feature>
<dbReference type="GO" id="GO:0000776">
    <property type="term" value="C:kinetochore"/>
    <property type="evidence" value="ECO:0007669"/>
    <property type="project" value="TreeGrafter"/>
</dbReference>
<dbReference type="Proteomes" id="UP000030854">
    <property type="component" value="Unassembled WGS sequence"/>
</dbReference>
<dbReference type="InterPro" id="IPR033338">
    <property type="entry name" value="Spc105/Spc7"/>
</dbReference>
<dbReference type="STRING" id="52586.A0A0B1PFS1"/>
<dbReference type="GO" id="GO:0007094">
    <property type="term" value="P:mitotic spindle assembly checkpoint signaling"/>
    <property type="evidence" value="ECO:0007669"/>
    <property type="project" value="TreeGrafter"/>
</dbReference>
<feature type="region of interest" description="Disordered" evidence="2">
    <location>
        <begin position="202"/>
        <end position="274"/>
    </location>
</feature>
<feature type="compositionally biased region" description="Low complexity" evidence="2">
    <location>
        <begin position="776"/>
        <end position="787"/>
    </location>
</feature>
<reference evidence="4 5" key="1">
    <citation type="journal article" date="2014" name="BMC Genomics">
        <title>Adaptive genomic structural variation in the grape powdery mildew pathogen, Erysiphe necator.</title>
        <authorList>
            <person name="Jones L."/>
            <person name="Riaz S."/>
            <person name="Morales-Cruz A."/>
            <person name="Amrine K.C."/>
            <person name="McGuire B."/>
            <person name="Gubler W.D."/>
            <person name="Walker M.A."/>
            <person name="Cantu D."/>
        </authorList>
    </citation>
    <scope>NUCLEOTIDE SEQUENCE [LARGE SCALE GENOMIC DNA]</scope>
    <source>
        <strain evidence="5">c</strain>
    </source>
</reference>
<accession>A0A0B1PFS1</accession>
<evidence type="ECO:0000256" key="2">
    <source>
        <dbReference type="SAM" id="MobiDB-lite"/>
    </source>
</evidence>
<dbReference type="OMA" id="HAQDDGN"/>
<feature type="compositionally biased region" description="Low complexity" evidence="2">
    <location>
        <begin position="128"/>
        <end position="156"/>
    </location>
</feature>
<dbReference type="Pfam" id="PF15402">
    <property type="entry name" value="MELT_2"/>
    <property type="match status" value="9"/>
</dbReference>
<protein>
    <submittedName>
        <fullName evidence="4">Putative chromosome segregation protein</fullName>
    </submittedName>
</protein>
<feature type="domain" description="Spc7 kinetochore protein" evidence="3">
    <location>
        <begin position="1063"/>
        <end position="1379"/>
    </location>
</feature>
<feature type="compositionally biased region" description="Polar residues" evidence="2">
    <location>
        <begin position="996"/>
        <end position="1021"/>
    </location>
</feature>
<dbReference type="Pfam" id="PF18210">
    <property type="entry name" value="Knl1_RWD_C"/>
    <property type="match status" value="1"/>
</dbReference>
<sequence>MPTSQQVPLQLKSRQKNNLKPTESTLDVVENLIDLSFDSCSNKTDSNEFLNSVSKYAGPQIESQLCMNMKEEQQTLITDQIENERQKLQKEINLRRDARRKSLANRRVSFAPEATLHTWDVLVEYQDSTTSTNSTSSTKKAQSLSSITMTSSDSQTVGSIDVSATKTSIMQGGIQGSMAVSDLVDLNNSYQTLKKNSEIAQLESNSLDNEEDLSSSCSVDSTDGADDEDDGDINDDAAYLDSDSGDDRTFMTSNSGETTNFSITSKRSRESNNSSLELNEALRQAAYQAGTRGIEYDENFDTSKFEEMEKVIPSSSWLKKNSPKGVDLHFKIEKAEPSLQLSKSSSQKLLKYGEEKSIFEISPLVETTPVRKQIEDGDNSMDVTHALNRIVNNEVSHPKPRGPISTGSLYTKLEETVTSNASDDDMMDITVAHGGIQSPQEINDKFEVDNVISSHDVNSIRYKGQLVNFNQKHVIKGRKSFYTTLGEDQMDITTALGGIIKPVDSDPDTATDTTAAMDVTTALGGIIKSVDSDPDTATDTTAAMDVTTALGGIIKSVDSDPDTATDTTAAMDVTTALGGIIKSVDSDPDTATDTTAAMDVTTALGGIIKSVDSDPDTATDTTAAMDVTTALGGIIKSVDSDPDTATDTTAAMDVTTALDGIIKSIGSDHDTITYVNTTLHPQVIDAKSHVHRTKQLGLKKKVILDNVNFSFNPDKNSPSPRTNTRRKTSQRNIDIGDSKILRQSQAKDGYSPMRKPQISPSHSTLSLAPPLTPRKSTSSGGNISCSSPQKKTLKSKTSVSTPLVISNEIPSTPKSNDLKGKNLGFSIPNLTLSSKSCHASGMGFNKLGLGSPRVADLLDRRDSIGNRANSFIPGEIISAPLATSLKDPRLIEQELSDEREAEAGNNQGNFQKIRSEITGKEKNATSNLKEMIESLTPKKTLSRNRKSLRVGAAVGLLGKRPVELDEIDDIDELEGTKRLKNHQGSPVKNIKLQAPPSKNQTTSGRAIQNLQNSAKNSSLGNVSPDKAPKSGENEPIVLEYKSLKRKYFQENLLSTDRKSKEPFGIEGKCSEDDRIQLQDFLNMTSIRFMELTTTKRRHTILPKANSQNNGTGEKQISWEDCVATGAATIPMLELFQHACHELKRYISEGRKTVREIETETWEENPPLFREYISATPDLKFLMDNQLKNVKTHSRLLSKGQWYDWRMTLHGTLKEGLAKSAEGMVCDEEILNHQQMLLDSVLPSAILNAKSLEEKINELQVAAQEIANCNKEELSAARQRLITVDENYEYKKIRLVELQKQLQKIETDIVEKHQYKQKLQKKIYDAEKIKEECRGWTVSEIQIIKRRVEVIEELFGWAITAISGSRISMTLLKEIRLVFNILFFSEKRQSKDDPTDIQIDLKYVGSTQKSNPLFIMTSAKFFVPCIQKYVRQEVMKKKCNLRGLLEFISKSWRKAAKIAQDIHLLALSCPTQVSEITETSMAIESSLLIGPLATKVVLTFYLSSKICNNDHNNVGKNQEVDFIIKTKANVVYGQRFNELKMAEFLLNRCGYDTVSTTKSLSWGEAVSELGEKLLARGRK</sequence>
<feature type="compositionally biased region" description="Polar residues" evidence="2">
    <location>
        <begin position="709"/>
        <end position="722"/>
    </location>
</feature>
<dbReference type="EMBL" id="JNVN01000404">
    <property type="protein sequence ID" value="KHJ35424.1"/>
    <property type="molecule type" value="Genomic_DNA"/>
</dbReference>
<dbReference type="PANTHER" id="PTHR28260">
    <property type="entry name" value="SPINDLE POLE BODY COMPONENT SPC105"/>
    <property type="match status" value="1"/>
</dbReference>
<dbReference type="InterPro" id="IPR040850">
    <property type="entry name" value="Knl1_RWD_C"/>
</dbReference>
<feature type="region of interest" description="Disordered" evidence="2">
    <location>
        <begin position="977"/>
        <end position="1033"/>
    </location>
</feature>
<dbReference type="Pfam" id="PF08317">
    <property type="entry name" value="Spc7"/>
    <property type="match status" value="1"/>
</dbReference>
<dbReference type="GO" id="GO:0034501">
    <property type="term" value="P:protein localization to kinetochore"/>
    <property type="evidence" value="ECO:0007669"/>
    <property type="project" value="TreeGrafter"/>
</dbReference>
<keyword evidence="5" id="KW-1185">Reference proteome</keyword>
<gene>
    <name evidence="4" type="ORF">EV44_g4602</name>
</gene>
<proteinExistence type="predicted"/>
<dbReference type="SMART" id="SM01315">
    <property type="entry name" value="Spc7_N"/>
    <property type="match status" value="1"/>
</dbReference>
<feature type="coiled-coil region" evidence="1">
    <location>
        <begin position="1241"/>
        <end position="1307"/>
    </location>
</feature>
<dbReference type="InterPro" id="IPR013253">
    <property type="entry name" value="Spc7_domain"/>
</dbReference>
<keyword evidence="1" id="KW-0175">Coiled coil</keyword>
<name>A0A0B1PFS1_UNCNE</name>
<feature type="compositionally biased region" description="Acidic residues" evidence="2">
    <location>
        <begin position="223"/>
        <end position="235"/>
    </location>
</feature>
<evidence type="ECO:0000313" key="4">
    <source>
        <dbReference type="EMBL" id="KHJ35424.1"/>
    </source>
</evidence>
<evidence type="ECO:0000313" key="5">
    <source>
        <dbReference type="Proteomes" id="UP000030854"/>
    </source>
</evidence>
<dbReference type="SMART" id="SM00787">
    <property type="entry name" value="Spc7"/>
    <property type="match status" value="1"/>
</dbReference>
<feature type="compositionally biased region" description="Polar residues" evidence="2">
    <location>
        <begin position="250"/>
        <end position="265"/>
    </location>
</feature>
<organism evidence="4 5">
    <name type="scientific">Uncinula necator</name>
    <name type="common">Grape powdery mildew</name>
    <dbReference type="NCBI Taxonomy" id="52586"/>
    <lineage>
        <taxon>Eukaryota</taxon>
        <taxon>Fungi</taxon>
        <taxon>Dikarya</taxon>
        <taxon>Ascomycota</taxon>
        <taxon>Pezizomycotina</taxon>
        <taxon>Leotiomycetes</taxon>
        <taxon>Erysiphales</taxon>
        <taxon>Erysiphaceae</taxon>
        <taxon>Erysiphe</taxon>
    </lineage>
</organism>
<evidence type="ECO:0000256" key="1">
    <source>
        <dbReference type="SAM" id="Coils"/>
    </source>
</evidence>
<evidence type="ECO:0000259" key="3">
    <source>
        <dbReference type="SMART" id="SM00787"/>
    </source>
</evidence>
<dbReference type="HOGENOM" id="CLU_002533_1_0_1"/>
<dbReference type="PANTHER" id="PTHR28260:SF1">
    <property type="entry name" value="SPINDLE POLE BODY COMPONENT SPC105"/>
    <property type="match status" value="1"/>
</dbReference>